<name>A0A9D1K5D4_9FIRM</name>
<gene>
    <name evidence="2" type="ORF">IAA84_04280</name>
</gene>
<proteinExistence type="predicted"/>
<protein>
    <submittedName>
        <fullName evidence="2">DNA primase</fullName>
    </submittedName>
</protein>
<dbReference type="AlphaFoldDB" id="A0A9D1K5D4"/>
<feature type="domain" description="DNA primase/nucleoside triphosphatase C-terminal" evidence="1">
    <location>
        <begin position="59"/>
        <end position="114"/>
    </location>
</feature>
<dbReference type="InterPro" id="IPR004968">
    <property type="entry name" value="DNA_primase/NTPase_C"/>
</dbReference>
<sequence>TTKEKPVDRVDDPDLSEKMKAEIEGIFLWAFAGLQRLVANNFKVTESQRTRENREAVKRDNNNVFDFLESEGYIRLKADAPISSKDCYDIYRTWCEENGLTALKRRSFSDALVAACGKYNLEHCNTITNSAGRRVWGFMGVEAVARPHINEFTDASQCTYVPEDWRD</sequence>
<dbReference type="Pfam" id="PF03288">
    <property type="entry name" value="Pox_D5"/>
    <property type="match status" value="1"/>
</dbReference>
<organism evidence="2 3">
    <name type="scientific">Candidatus Alectryocaccomicrobium excrementavium</name>
    <dbReference type="NCBI Taxonomy" id="2840668"/>
    <lineage>
        <taxon>Bacteria</taxon>
        <taxon>Bacillati</taxon>
        <taxon>Bacillota</taxon>
        <taxon>Clostridia</taxon>
        <taxon>Candidatus Alectryocaccomicrobium</taxon>
    </lineage>
</organism>
<dbReference type="Proteomes" id="UP000824140">
    <property type="component" value="Unassembled WGS sequence"/>
</dbReference>
<evidence type="ECO:0000259" key="1">
    <source>
        <dbReference type="Pfam" id="PF03288"/>
    </source>
</evidence>
<comment type="caution">
    <text evidence="2">The sequence shown here is derived from an EMBL/GenBank/DDBJ whole genome shotgun (WGS) entry which is preliminary data.</text>
</comment>
<reference evidence="2" key="2">
    <citation type="journal article" date="2021" name="PeerJ">
        <title>Extensive microbial diversity within the chicken gut microbiome revealed by metagenomics and culture.</title>
        <authorList>
            <person name="Gilroy R."/>
            <person name="Ravi A."/>
            <person name="Getino M."/>
            <person name="Pursley I."/>
            <person name="Horton D.L."/>
            <person name="Alikhan N.F."/>
            <person name="Baker D."/>
            <person name="Gharbi K."/>
            <person name="Hall N."/>
            <person name="Watson M."/>
            <person name="Adriaenssens E.M."/>
            <person name="Foster-Nyarko E."/>
            <person name="Jarju S."/>
            <person name="Secka A."/>
            <person name="Antonio M."/>
            <person name="Oren A."/>
            <person name="Chaudhuri R.R."/>
            <person name="La Ragione R."/>
            <person name="Hildebrand F."/>
            <person name="Pallen M.J."/>
        </authorList>
    </citation>
    <scope>NUCLEOTIDE SEQUENCE</scope>
    <source>
        <strain evidence="2">13766</strain>
    </source>
</reference>
<evidence type="ECO:0000313" key="3">
    <source>
        <dbReference type="Proteomes" id="UP000824140"/>
    </source>
</evidence>
<evidence type="ECO:0000313" key="2">
    <source>
        <dbReference type="EMBL" id="HIS92216.1"/>
    </source>
</evidence>
<accession>A0A9D1K5D4</accession>
<reference evidence="2" key="1">
    <citation type="submission" date="2020-10" db="EMBL/GenBank/DDBJ databases">
        <authorList>
            <person name="Gilroy R."/>
        </authorList>
    </citation>
    <scope>NUCLEOTIDE SEQUENCE</scope>
    <source>
        <strain evidence="2">13766</strain>
    </source>
</reference>
<feature type="non-terminal residue" evidence="2">
    <location>
        <position position="1"/>
    </location>
</feature>
<dbReference type="EMBL" id="DVJN01000089">
    <property type="protein sequence ID" value="HIS92216.1"/>
    <property type="molecule type" value="Genomic_DNA"/>
</dbReference>